<dbReference type="Proteomes" id="UP000182235">
    <property type="component" value="Unassembled WGS sequence"/>
</dbReference>
<dbReference type="OrthoDB" id="9876299at2759"/>
<dbReference type="SUPFAM" id="SSF52047">
    <property type="entry name" value="RNI-like"/>
    <property type="match status" value="1"/>
</dbReference>
<reference evidence="1 2" key="1">
    <citation type="submission" date="2015-07" db="EMBL/GenBank/DDBJ databases">
        <title>Emmonsia species relationships and genome sequence.</title>
        <authorList>
            <consortium name="The Broad Institute Genomics Platform"/>
            <person name="Cuomo C.A."/>
            <person name="Munoz J.F."/>
            <person name="Imamovic A."/>
            <person name="Priest M.E."/>
            <person name="Young S."/>
            <person name="Clay O.K."/>
            <person name="McEwen J.G."/>
        </authorList>
    </citation>
    <scope>NUCLEOTIDE SEQUENCE [LARGE SCALE GENOMIC DNA]</scope>
    <source>
        <strain evidence="1 2">UAMH 9510</strain>
    </source>
</reference>
<evidence type="ECO:0000313" key="1">
    <source>
        <dbReference type="EMBL" id="OJD15927.1"/>
    </source>
</evidence>
<dbReference type="InterPro" id="IPR032675">
    <property type="entry name" value="LRR_dom_sf"/>
</dbReference>
<name>A0A1J9QID3_9EURO</name>
<sequence>MSDCRLQPDQEGSWKLTPEQRKVRGIKAGLAVVKDLKKRVPPGLGSRAAARDPHVEIDLTGKELTDEGFAVFVNGLINCIQYRDEEHPKGSVRLIELVVKGNALTIASMKKLGLVVALSCDCLTQLDISDNRISVRSREQREAWQDFLESFQGCYLLKKVDFGGNPLGGAGFDVFVRVYAQSDLYFIEPLADERAKNQIVTDTPDVLNNISMEEEKENRKPLGNATLGERIKEGHKDSLKGFRPKVKSQGVQLTEGSNYRSARGLRSVPYLVFSNCCTTNACAFHLWTLVLSHRQPNTLLEFLPPSKSVGPLEQTNPTNGIVYTPNEKLSVLGRRLLELGNEFRMQNYETDAEDTEPYGFDKEFGESDITKRRELHKKSQIEMDRVKNRLLLDVLKTDGIRITGIWNAALRMMRAARAILLDDGTRPMKPTATIDDRNLIELHTANEGLTHEYLTDDCLTDEYPKNEYIKNRYSFLSPLLQQGEGFLEDFPTIQETLEGHNREGLNLSWEQGLQGGGNTTSRRMPRNRKDSVVGAKNVLLKFEGKGDTGRFGVPMDIWRRIIADAVGASEFLTVEQQFSVLWYASDWQAIKQELRISGGKEFEQIWKILSSMGCLSYAHH</sequence>
<dbReference type="EMBL" id="LGRN01000131">
    <property type="protein sequence ID" value="OJD15927.1"/>
    <property type="molecule type" value="Genomic_DNA"/>
</dbReference>
<proteinExistence type="predicted"/>
<keyword evidence="2" id="KW-1185">Reference proteome</keyword>
<evidence type="ECO:0008006" key="3">
    <source>
        <dbReference type="Google" id="ProtNLM"/>
    </source>
</evidence>
<dbReference type="Gene3D" id="3.80.10.10">
    <property type="entry name" value="Ribonuclease Inhibitor"/>
    <property type="match status" value="1"/>
</dbReference>
<accession>A0A1J9QID3</accession>
<gene>
    <name evidence="1" type="ORF">AJ78_03870</name>
</gene>
<evidence type="ECO:0000313" key="2">
    <source>
        <dbReference type="Proteomes" id="UP000182235"/>
    </source>
</evidence>
<protein>
    <recommendedName>
        <fullName evidence="3">Leucine rich repeat protein</fullName>
    </recommendedName>
</protein>
<organism evidence="1 2">
    <name type="scientific">Emergomyces pasteurianus Ep9510</name>
    <dbReference type="NCBI Taxonomy" id="1447872"/>
    <lineage>
        <taxon>Eukaryota</taxon>
        <taxon>Fungi</taxon>
        <taxon>Dikarya</taxon>
        <taxon>Ascomycota</taxon>
        <taxon>Pezizomycotina</taxon>
        <taxon>Eurotiomycetes</taxon>
        <taxon>Eurotiomycetidae</taxon>
        <taxon>Onygenales</taxon>
        <taxon>Ajellomycetaceae</taxon>
        <taxon>Emergomyces</taxon>
    </lineage>
</organism>
<dbReference type="AlphaFoldDB" id="A0A1J9QID3"/>
<comment type="caution">
    <text evidence="1">The sequence shown here is derived from an EMBL/GenBank/DDBJ whole genome shotgun (WGS) entry which is preliminary data.</text>
</comment>
<dbReference type="VEuPathDB" id="FungiDB:AJ78_03870"/>